<evidence type="ECO:0000313" key="2">
    <source>
        <dbReference type="Proteomes" id="UP000600026"/>
    </source>
</evidence>
<keyword evidence="2" id="KW-1185">Reference proteome</keyword>
<evidence type="ECO:0000313" key="1">
    <source>
        <dbReference type="EMBL" id="GHI82963.1"/>
    </source>
</evidence>
<name>A0A919GRL4_9ACTN</name>
<sequence length="60" mass="6517">MGGDTGHVRDRYMSMVAADFQRRVSGEPVVIQQAPSAPLRRATGHIAAGSEGVHRYGYFV</sequence>
<reference evidence="1" key="1">
    <citation type="submission" date="2020-09" db="EMBL/GenBank/DDBJ databases">
        <title>Whole genome shotgun sequence of Streptomyces xanthophaeus NBRC 12829.</title>
        <authorList>
            <person name="Komaki H."/>
            <person name="Tamura T."/>
        </authorList>
    </citation>
    <scope>NUCLEOTIDE SEQUENCE</scope>
    <source>
        <strain evidence="1">NBRC 12829</strain>
    </source>
</reference>
<comment type="caution">
    <text evidence="1">The sequence shown here is derived from an EMBL/GenBank/DDBJ whole genome shotgun (WGS) entry which is preliminary data.</text>
</comment>
<accession>A0A919GRL4</accession>
<dbReference type="EMBL" id="BNEE01000003">
    <property type="protein sequence ID" value="GHI82963.1"/>
    <property type="molecule type" value="Genomic_DNA"/>
</dbReference>
<gene>
    <name evidence="1" type="ORF">Sxan_03270</name>
</gene>
<dbReference type="Proteomes" id="UP000600026">
    <property type="component" value="Unassembled WGS sequence"/>
</dbReference>
<dbReference type="AlphaFoldDB" id="A0A919GRL4"/>
<protein>
    <submittedName>
        <fullName evidence="1">Uncharacterized protein</fullName>
    </submittedName>
</protein>
<proteinExistence type="predicted"/>
<organism evidence="1 2">
    <name type="scientific">Streptomyces xanthophaeus</name>
    <dbReference type="NCBI Taxonomy" id="67385"/>
    <lineage>
        <taxon>Bacteria</taxon>
        <taxon>Bacillati</taxon>
        <taxon>Actinomycetota</taxon>
        <taxon>Actinomycetes</taxon>
        <taxon>Kitasatosporales</taxon>
        <taxon>Streptomycetaceae</taxon>
        <taxon>Streptomyces</taxon>
    </lineage>
</organism>